<dbReference type="PROSITE" id="PS50943">
    <property type="entry name" value="HTH_CROC1"/>
    <property type="match status" value="1"/>
</dbReference>
<dbReference type="GO" id="GO:0003677">
    <property type="term" value="F:DNA binding"/>
    <property type="evidence" value="ECO:0007669"/>
    <property type="project" value="InterPro"/>
</dbReference>
<reference evidence="2" key="2">
    <citation type="journal article" date="2021" name="PeerJ">
        <title>Extensive microbial diversity within the chicken gut microbiome revealed by metagenomics and culture.</title>
        <authorList>
            <person name="Gilroy R."/>
            <person name="Ravi A."/>
            <person name="Getino M."/>
            <person name="Pursley I."/>
            <person name="Horton D.L."/>
            <person name="Alikhan N.F."/>
            <person name="Baker D."/>
            <person name="Gharbi K."/>
            <person name="Hall N."/>
            <person name="Watson M."/>
            <person name="Adriaenssens E.M."/>
            <person name="Foster-Nyarko E."/>
            <person name="Jarju S."/>
            <person name="Secka A."/>
            <person name="Antonio M."/>
            <person name="Oren A."/>
            <person name="Chaudhuri R.R."/>
            <person name="La Ragione R."/>
            <person name="Hildebrand F."/>
            <person name="Pallen M.J."/>
        </authorList>
    </citation>
    <scope>NUCLEOTIDE SEQUENCE</scope>
    <source>
        <strain evidence="2">ChiW13-3771</strain>
    </source>
</reference>
<organism evidence="2 3">
    <name type="scientific">Candidatus Fimimorpha faecalis</name>
    <dbReference type="NCBI Taxonomy" id="2840824"/>
    <lineage>
        <taxon>Bacteria</taxon>
        <taxon>Bacillati</taxon>
        <taxon>Bacillota</taxon>
        <taxon>Clostridia</taxon>
        <taxon>Eubacteriales</taxon>
        <taxon>Candidatus Fimimorpha</taxon>
    </lineage>
</organism>
<dbReference type="InterPro" id="IPR010982">
    <property type="entry name" value="Lambda_DNA-bd_dom_sf"/>
</dbReference>
<dbReference type="EMBL" id="DVHN01000028">
    <property type="protein sequence ID" value="HIR87786.1"/>
    <property type="molecule type" value="Genomic_DNA"/>
</dbReference>
<proteinExistence type="predicted"/>
<dbReference type="Pfam" id="PF01381">
    <property type="entry name" value="HTH_3"/>
    <property type="match status" value="1"/>
</dbReference>
<evidence type="ECO:0000313" key="3">
    <source>
        <dbReference type="Proteomes" id="UP000824201"/>
    </source>
</evidence>
<reference evidence="2" key="1">
    <citation type="submission" date="2020-10" db="EMBL/GenBank/DDBJ databases">
        <authorList>
            <person name="Gilroy R."/>
        </authorList>
    </citation>
    <scope>NUCLEOTIDE SEQUENCE</scope>
    <source>
        <strain evidence="2">ChiW13-3771</strain>
    </source>
</reference>
<dbReference type="AlphaFoldDB" id="A0A9D1ECE7"/>
<dbReference type="InterPro" id="IPR001387">
    <property type="entry name" value="Cro/C1-type_HTH"/>
</dbReference>
<evidence type="ECO:0000313" key="2">
    <source>
        <dbReference type="EMBL" id="HIR87786.1"/>
    </source>
</evidence>
<dbReference type="CDD" id="cd00093">
    <property type="entry name" value="HTH_XRE"/>
    <property type="match status" value="1"/>
</dbReference>
<feature type="domain" description="HTH cro/C1-type" evidence="1">
    <location>
        <begin position="30"/>
        <end position="84"/>
    </location>
</feature>
<protein>
    <submittedName>
        <fullName evidence="2">Helix-turn-helix transcriptional regulator</fullName>
    </submittedName>
</protein>
<dbReference type="SMART" id="SM00530">
    <property type="entry name" value="HTH_XRE"/>
    <property type="match status" value="1"/>
</dbReference>
<sequence>MENLNPSFHRTTPMEFTNFSDFQKHFAFRLLTYRLEHNMSQKSMADFLGISPVTLSKIENCHMNLSFEMVFHLCETLNFTLHIIL</sequence>
<gene>
    <name evidence="2" type="ORF">IAC96_02435</name>
</gene>
<comment type="caution">
    <text evidence="2">The sequence shown here is derived from an EMBL/GenBank/DDBJ whole genome shotgun (WGS) entry which is preliminary data.</text>
</comment>
<dbReference type="Gene3D" id="1.10.260.40">
    <property type="entry name" value="lambda repressor-like DNA-binding domains"/>
    <property type="match status" value="1"/>
</dbReference>
<accession>A0A9D1ECE7</accession>
<dbReference type="Proteomes" id="UP000824201">
    <property type="component" value="Unassembled WGS sequence"/>
</dbReference>
<evidence type="ECO:0000259" key="1">
    <source>
        <dbReference type="PROSITE" id="PS50943"/>
    </source>
</evidence>
<name>A0A9D1ECE7_9FIRM</name>
<dbReference type="SUPFAM" id="SSF47413">
    <property type="entry name" value="lambda repressor-like DNA-binding domains"/>
    <property type="match status" value="1"/>
</dbReference>